<evidence type="ECO:0000259" key="5">
    <source>
        <dbReference type="Pfam" id="PF02797"/>
    </source>
</evidence>
<dbReference type="CDD" id="cd00831">
    <property type="entry name" value="CHS_like"/>
    <property type="match status" value="1"/>
</dbReference>
<dbReference type="InterPro" id="IPR011141">
    <property type="entry name" value="Polyketide_synthase_type-III"/>
</dbReference>
<keyword evidence="2" id="KW-0808">Transferase</keyword>
<reference evidence="6 7" key="1">
    <citation type="submission" date="2018-02" db="EMBL/GenBank/DDBJ databases">
        <title>Bacteriophage NCPPB3778 and a type I-E CRISPR drive the evolution of the US Biological Select Agent, Rathayibacter toxicus.</title>
        <authorList>
            <person name="Davis E.W.II."/>
            <person name="Tabima J.F."/>
            <person name="Weisberg A.J."/>
            <person name="Lopes L.D."/>
            <person name="Wiseman M.S."/>
            <person name="Wiseman M.S."/>
            <person name="Pupko T."/>
            <person name="Belcher M.S."/>
            <person name="Sechler A.J."/>
            <person name="Tancos M.A."/>
            <person name="Schroeder B.K."/>
            <person name="Murray T.D."/>
            <person name="Luster D.G."/>
            <person name="Schneider W.L."/>
            <person name="Rogers E."/>
            <person name="Andreote F.D."/>
            <person name="Grunwald N.J."/>
            <person name="Putnam M.L."/>
            <person name="Chang J.H."/>
        </authorList>
    </citation>
    <scope>NUCLEOTIDE SEQUENCE [LARGE SCALE GENOMIC DNA]</scope>
    <source>
        <strain evidence="6 7">AY1B3</strain>
    </source>
</reference>
<dbReference type="RefSeq" id="WP_104291078.1">
    <property type="nucleotide sequence ID" value="NZ_PSXY01000028.1"/>
</dbReference>
<dbReference type="GO" id="GO:0016747">
    <property type="term" value="F:acyltransferase activity, transferring groups other than amino-acyl groups"/>
    <property type="evidence" value="ECO:0007669"/>
    <property type="project" value="InterPro"/>
</dbReference>
<proteinExistence type="inferred from homology"/>
<dbReference type="EMBL" id="PSXY01000028">
    <property type="protein sequence ID" value="PPF65729.1"/>
    <property type="molecule type" value="Genomic_DNA"/>
</dbReference>
<dbReference type="PANTHER" id="PTHR11877:SF46">
    <property type="entry name" value="TYPE III POLYKETIDE SYNTHASE A"/>
    <property type="match status" value="1"/>
</dbReference>
<dbReference type="Gene3D" id="3.40.47.10">
    <property type="match status" value="2"/>
</dbReference>
<evidence type="ECO:0000256" key="2">
    <source>
        <dbReference type="ARBA" id="ARBA00022679"/>
    </source>
</evidence>
<protein>
    <submittedName>
        <fullName evidence="6">Type III polyketide synthase</fullName>
    </submittedName>
</protein>
<dbReference type="InterPro" id="IPR016039">
    <property type="entry name" value="Thiolase-like"/>
</dbReference>
<dbReference type="PANTHER" id="PTHR11877">
    <property type="entry name" value="HYDROXYMETHYLGLUTARYL-COA SYNTHASE"/>
    <property type="match status" value="1"/>
</dbReference>
<evidence type="ECO:0000259" key="4">
    <source>
        <dbReference type="Pfam" id="PF00195"/>
    </source>
</evidence>
<dbReference type="InterPro" id="IPR012328">
    <property type="entry name" value="Chalcone/stilbene_synt_C"/>
</dbReference>
<dbReference type="AlphaFoldDB" id="A0A2S5VR55"/>
<dbReference type="Proteomes" id="UP000239241">
    <property type="component" value="Unassembled WGS sequence"/>
</dbReference>
<feature type="domain" description="Chalcone/stilbene synthase N-terminal" evidence="4">
    <location>
        <begin position="98"/>
        <end position="233"/>
    </location>
</feature>
<dbReference type="Pfam" id="PF02797">
    <property type="entry name" value="Chal_sti_synt_C"/>
    <property type="match status" value="1"/>
</dbReference>
<feature type="domain" description="Chalcone/stilbene synthase C-terminal" evidence="5">
    <location>
        <begin position="252"/>
        <end position="408"/>
    </location>
</feature>
<dbReference type="GO" id="GO:0030639">
    <property type="term" value="P:polyketide biosynthetic process"/>
    <property type="evidence" value="ECO:0007669"/>
    <property type="project" value="TreeGrafter"/>
</dbReference>
<dbReference type="SUPFAM" id="SSF53901">
    <property type="entry name" value="Thiolase-like"/>
    <property type="match status" value="2"/>
</dbReference>
<dbReference type="Pfam" id="PF00195">
    <property type="entry name" value="Chal_sti_synt_N"/>
    <property type="match status" value="1"/>
</dbReference>
<evidence type="ECO:0000313" key="6">
    <source>
        <dbReference type="EMBL" id="PPF65729.1"/>
    </source>
</evidence>
<dbReference type="PIRSF" id="PIRSF000451">
    <property type="entry name" value="PKS_III"/>
    <property type="match status" value="1"/>
</dbReference>
<evidence type="ECO:0000256" key="3">
    <source>
        <dbReference type="PIRSR" id="PIRSR000451-1"/>
    </source>
</evidence>
<dbReference type="InterPro" id="IPR001099">
    <property type="entry name" value="Chalcone/stilbene_synt_N"/>
</dbReference>
<feature type="active site" description="Acyl-thioester intermediate" evidence="3">
    <location>
        <position position="173"/>
    </location>
</feature>
<name>A0A2S5VR55_9MICO</name>
<sequence>MTASIRSIATAVPPTVIPQDGVRDLFGSQPELGRLGTRLVSAAFGASGIRTRRTVIRELGTAPGMADGDAAGPSLPAGADEAEPVFYDRASGRILTPGTGARNDAYIREARPLLLEAARGAVAEAAGIDAADVTHVVTVSCTGFYAPGPDYDVVRGLGLRASTQRFHLGFMGCYGAFPALRMASQFCAADPDAVVLVVCVELCSLHLHSSGDADTIVASSVFGDGAAAAVVTARTAPTGSTVLDLDAFETVLTPVGEEDMAWTIGDQGFDMILSSYVPRIIDDHITGALEPLWAQVPELGGIAPTGIERWAIHPGGRSILDRVEDRLSLTPGQLEPSRSTLAEVGNMSSATVLFVLRRILHGTPPADVPGVAGEALVERDAAPVEGPGTGRVCAMAFGPGLTVETALMTLRTA</sequence>
<evidence type="ECO:0000313" key="7">
    <source>
        <dbReference type="Proteomes" id="UP000239241"/>
    </source>
</evidence>
<gene>
    <name evidence="6" type="ORF">C5E16_13370</name>
</gene>
<comment type="caution">
    <text evidence="6">The sequence shown here is derived from an EMBL/GenBank/DDBJ whole genome shotgun (WGS) entry which is preliminary data.</text>
</comment>
<organism evidence="6 7">
    <name type="scientific">Clavibacter michiganensis</name>
    <dbReference type="NCBI Taxonomy" id="28447"/>
    <lineage>
        <taxon>Bacteria</taxon>
        <taxon>Bacillati</taxon>
        <taxon>Actinomycetota</taxon>
        <taxon>Actinomycetes</taxon>
        <taxon>Micrococcales</taxon>
        <taxon>Microbacteriaceae</taxon>
        <taxon>Clavibacter</taxon>
    </lineage>
</organism>
<accession>A0A2S5VR55</accession>
<comment type="similarity">
    <text evidence="1">Belongs to the thiolase-like superfamily. Chalcone/stilbene synthases family.</text>
</comment>
<evidence type="ECO:0000256" key="1">
    <source>
        <dbReference type="ARBA" id="ARBA00005531"/>
    </source>
</evidence>